<organism evidence="5 6">
    <name type="scientific">Caenispirillum salinarum AK4</name>
    <dbReference type="NCBI Taxonomy" id="1238182"/>
    <lineage>
        <taxon>Bacteria</taxon>
        <taxon>Pseudomonadati</taxon>
        <taxon>Pseudomonadota</taxon>
        <taxon>Alphaproteobacteria</taxon>
        <taxon>Rhodospirillales</taxon>
        <taxon>Novispirillaceae</taxon>
        <taxon>Caenispirillum</taxon>
    </lineage>
</organism>
<dbReference type="InterPro" id="IPR035938">
    <property type="entry name" value="Hemerythrin-like_sf"/>
</dbReference>
<dbReference type="Proteomes" id="UP000009881">
    <property type="component" value="Unassembled WGS sequence"/>
</dbReference>
<keyword evidence="6" id="KW-1185">Reference proteome</keyword>
<dbReference type="InterPro" id="IPR050669">
    <property type="entry name" value="Hemerythrin"/>
</dbReference>
<reference evidence="5 6" key="1">
    <citation type="journal article" date="2013" name="Genome Announc.">
        <title>Draft Genome Sequence of an Alphaproteobacterium, Caenispirillum salinarum AK4(T), Isolated from a Solar Saltern.</title>
        <authorList>
            <person name="Khatri I."/>
            <person name="Singh A."/>
            <person name="Korpole S."/>
            <person name="Pinnaka A.K."/>
            <person name="Subramanian S."/>
        </authorList>
    </citation>
    <scope>NUCLEOTIDE SEQUENCE [LARGE SCALE GENOMIC DNA]</scope>
    <source>
        <strain evidence="5 6">AK4</strain>
    </source>
</reference>
<keyword evidence="3" id="KW-0408">Iron</keyword>
<accession>K9H160</accession>
<dbReference type="EMBL" id="ANHY01000006">
    <property type="protein sequence ID" value="EKV31282.1"/>
    <property type="molecule type" value="Genomic_DNA"/>
</dbReference>
<evidence type="ECO:0000256" key="3">
    <source>
        <dbReference type="ARBA" id="ARBA00023004"/>
    </source>
</evidence>
<evidence type="ECO:0000256" key="1">
    <source>
        <dbReference type="ARBA" id="ARBA00010587"/>
    </source>
</evidence>
<dbReference type="PATRIC" id="fig|1238182.3.peg.1318"/>
<evidence type="ECO:0000259" key="4">
    <source>
        <dbReference type="Pfam" id="PF01814"/>
    </source>
</evidence>
<dbReference type="SUPFAM" id="SSF47188">
    <property type="entry name" value="Hemerythrin-like"/>
    <property type="match status" value="1"/>
</dbReference>
<dbReference type="Gene3D" id="1.20.120.50">
    <property type="entry name" value="Hemerythrin-like"/>
    <property type="match status" value="1"/>
</dbReference>
<dbReference type="PANTHER" id="PTHR37164">
    <property type="entry name" value="BACTERIOHEMERYTHRIN"/>
    <property type="match status" value="1"/>
</dbReference>
<evidence type="ECO:0000313" key="6">
    <source>
        <dbReference type="Proteomes" id="UP000009881"/>
    </source>
</evidence>
<proteinExistence type="inferred from homology"/>
<evidence type="ECO:0000256" key="2">
    <source>
        <dbReference type="ARBA" id="ARBA00022723"/>
    </source>
</evidence>
<dbReference type="CDD" id="cd12107">
    <property type="entry name" value="Hemerythrin"/>
    <property type="match status" value="1"/>
</dbReference>
<feature type="domain" description="Hemerythrin-like" evidence="4">
    <location>
        <begin position="19"/>
        <end position="136"/>
    </location>
</feature>
<protein>
    <submittedName>
        <fullName evidence="5">Hemerythrin family protein</fullName>
    </submittedName>
</protein>
<dbReference type="PANTHER" id="PTHR37164:SF1">
    <property type="entry name" value="BACTERIOHEMERYTHRIN"/>
    <property type="match status" value="1"/>
</dbReference>
<dbReference type="NCBIfam" id="TIGR02481">
    <property type="entry name" value="hemeryth_dom"/>
    <property type="match status" value="1"/>
</dbReference>
<evidence type="ECO:0000313" key="5">
    <source>
        <dbReference type="EMBL" id="EKV31282.1"/>
    </source>
</evidence>
<sequence>MGIRMVQSLLTWTDKMSVGVETLDADHKKLMGFVNELHAAVKTRAGAETVGRILDELIAYTEYHFEVEEQLQKLARFPDRAAHREKHEALKAKVYQLRDTFRADPESLNNVKVFDFLSDWLVRHILGDDMKYAPYLAKAANRAPPA</sequence>
<comment type="caution">
    <text evidence="5">The sequence shown here is derived from an EMBL/GenBank/DDBJ whole genome shotgun (WGS) entry which is preliminary data.</text>
</comment>
<comment type="similarity">
    <text evidence="1">Belongs to the hemerythrin family.</text>
</comment>
<dbReference type="GO" id="GO:0046872">
    <property type="term" value="F:metal ion binding"/>
    <property type="evidence" value="ECO:0007669"/>
    <property type="project" value="UniProtKB-KW"/>
</dbReference>
<dbReference type="InterPro" id="IPR012312">
    <property type="entry name" value="Hemerythrin-like"/>
</dbReference>
<gene>
    <name evidence="5" type="ORF">C882_3655</name>
</gene>
<keyword evidence="2" id="KW-0479">Metal-binding</keyword>
<name>K9H160_9PROT</name>
<dbReference type="Pfam" id="PF01814">
    <property type="entry name" value="Hemerythrin"/>
    <property type="match status" value="1"/>
</dbReference>
<dbReference type="AlphaFoldDB" id="K9H160"/>
<dbReference type="eggNOG" id="COG2703">
    <property type="taxonomic scope" value="Bacteria"/>
</dbReference>
<dbReference type="NCBIfam" id="NF033749">
    <property type="entry name" value="bact_hemeryth"/>
    <property type="match status" value="1"/>
</dbReference>
<dbReference type="STRING" id="1238182.C882_3655"/>
<dbReference type="InterPro" id="IPR012827">
    <property type="entry name" value="Hemerythrin_metal-bd"/>
</dbReference>